<dbReference type="OrthoDB" id="10250284at2759"/>
<dbReference type="GO" id="GO:1990072">
    <property type="term" value="C:TRAPPIII protein complex"/>
    <property type="evidence" value="ECO:0007669"/>
    <property type="project" value="TreeGrafter"/>
</dbReference>
<keyword evidence="4" id="KW-1185">Reference proteome</keyword>
<evidence type="ECO:0000259" key="1">
    <source>
        <dbReference type="Pfam" id="PF06159"/>
    </source>
</evidence>
<dbReference type="Pfam" id="PF06159">
    <property type="entry name" value="TRAPPC13_N"/>
    <property type="match status" value="1"/>
</dbReference>
<evidence type="ECO:0000259" key="2">
    <source>
        <dbReference type="Pfam" id="PF23647"/>
    </source>
</evidence>
<dbReference type="InterPro" id="IPR055427">
    <property type="entry name" value="TRAPPC13_N"/>
</dbReference>
<evidence type="ECO:0000313" key="4">
    <source>
        <dbReference type="Proteomes" id="UP000799437"/>
    </source>
</evidence>
<dbReference type="GeneID" id="54481689"/>
<evidence type="ECO:0000313" key="3">
    <source>
        <dbReference type="EMBL" id="KAF2759638.1"/>
    </source>
</evidence>
<dbReference type="InterPro" id="IPR055429">
    <property type="entry name" value="TRAPPC13_M"/>
</dbReference>
<dbReference type="AlphaFoldDB" id="A0A6A6W9U2"/>
<dbReference type="Pfam" id="PF23647">
    <property type="entry name" value="TRAPPC13_M"/>
    <property type="match status" value="1"/>
</dbReference>
<gene>
    <name evidence="3" type="ORF">EJ05DRAFT_304982</name>
</gene>
<reference evidence="3" key="1">
    <citation type="journal article" date="2020" name="Stud. Mycol.">
        <title>101 Dothideomycetes genomes: a test case for predicting lifestyles and emergence of pathogens.</title>
        <authorList>
            <person name="Haridas S."/>
            <person name="Albert R."/>
            <person name="Binder M."/>
            <person name="Bloem J."/>
            <person name="Labutti K."/>
            <person name="Salamov A."/>
            <person name="Andreopoulos B."/>
            <person name="Baker S."/>
            <person name="Barry K."/>
            <person name="Bills G."/>
            <person name="Bluhm B."/>
            <person name="Cannon C."/>
            <person name="Castanera R."/>
            <person name="Culley D."/>
            <person name="Daum C."/>
            <person name="Ezra D."/>
            <person name="Gonzalez J."/>
            <person name="Henrissat B."/>
            <person name="Kuo A."/>
            <person name="Liang C."/>
            <person name="Lipzen A."/>
            <person name="Lutzoni F."/>
            <person name="Magnuson J."/>
            <person name="Mondo S."/>
            <person name="Nolan M."/>
            <person name="Ohm R."/>
            <person name="Pangilinan J."/>
            <person name="Park H.-J."/>
            <person name="Ramirez L."/>
            <person name="Alfaro M."/>
            <person name="Sun H."/>
            <person name="Tritt A."/>
            <person name="Yoshinaga Y."/>
            <person name="Zwiers L.-H."/>
            <person name="Turgeon B."/>
            <person name="Goodwin S."/>
            <person name="Spatafora J."/>
            <person name="Crous P."/>
            <person name="Grigoriev I."/>
        </authorList>
    </citation>
    <scope>NUCLEOTIDE SEQUENCE</scope>
    <source>
        <strain evidence="3">CBS 121739</strain>
    </source>
</reference>
<feature type="domain" description="Trafficking protein particle complex subunit 13 middle" evidence="2">
    <location>
        <begin position="228"/>
        <end position="345"/>
    </location>
</feature>
<protein>
    <recommendedName>
        <fullName evidence="5">DUF974-domain-containing protein</fullName>
    </recommendedName>
</protein>
<dbReference type="PANTHER" id="PTHR13134:SF3">
    <property type="entry name" value="TRAFFICKING PROTEIN PARTICLE COMPLEX SUBUNIT 13"/>
    <property type="match status" value="1"/>
</dbReference>
<dbReference type="InterPro" id="IPR010378">
    <property type="entry name" value="TRAPPC13"/>
</dbReference>
<sequence>MAHQRTQSTAEGVKHPHSVSLKVLRLARPSLPDQYPLPRSTESDISIPISSSLSYPSAPDQDATPFTIGENLQLPSSFGAAYVGETFACTLCANNELPSAVSPNASLSVSGIRITAEIQTPAQPNGIGLSLQGTGEDAGPGESVQRVLKYELSEEGNHVLAVTVTYSEILRSSDGLGAGGGGASGGRVRTFRKLYQFVAQQLLNVRTKAGDLPPLIEGTGEKKIERERYALEAQLENMGHAALSLEAVTINPNPIFKTTSLNWDFPSHPAASAVPHNPILNPRDVLQVAFLLEEQALESIDATSEGISAPVPKLPPGDQRTVLGQLAIQWRGSLGDRGSLRTAWLLNRR</sequence>
<feature type="domain" description="Trafficking protein particle complex subunit 13 N-terminal" evidence="1">
    <location>
        <begin position="17"/>
        <end position="199"/>
    </location>
</feature>
<dbReference type="PANTHER" id="PTHR13134">
    <property type="entry name" value="TRAFFICKING PROTEIN PARTICLE COMPLEX SUBUNIT 13"/>
    <property type="match status" value="1"/>
</dbReference>
<dbReference type="RefSeq" id="XP_033602089.1">
    <property type="nucleotide sequence ID" value="XM_033740635.1"/>
</dbReference>
<dbReference type="EMBL" id="ML996569">
    <property type="protein sequence ID" value="KAF2759638.1"/>
    <property type="molecule type" value="Genomic_DNA"/>
</dbReference>
<accession>A0A6A6W9U2</accession>
<proteinExistence type="predicted"/>
<dbReference type="Proteomes" id="UP000799437">
    <property type="component" value="Unassembled WGS sequence"/>
</dbReference>
<name>A0A6A6W9U2_9PEZI</name>
<organism evidence="3 4">
    <name type="scientific">Pseudovirgaria hyperparasitica</name>
    <dbReference type="NCBI Taxonomy" id="470096"/>
    <lineage>
        <taxon>Eukaryota</taxon>
        <taxon>Fungi</taxon>
        <taxon>Dikarya</taxon>
        <taxon>Ascomycota</taxon>
        <taxon>Pezizomycotina</taxon>
        <taxon>Dothideomycetes</taxon>
        <taxon>Dothideomycetes incertae sedis</taxon>
        <taxon>Acrospermales</taxon>
        <taxon>Acrospermaceae</taxon>
        <taxon>Pseudovirgaria</taxon>
    </lineage>
</organism>
<evidence type="ECO:0008006" key="5">
    <source>
        <dbReference type="Google" id="ProtNLM"/>
    </source>
</evidence>